<dbReference type="Proteomes" id="UP001182556">
    <property type="component" value="Unassembled WGS sequence"/>
</dbReference>
<organism evidence="10 11">
    <name type="scientific">Papiliotrema laurentii</name>
    <name type="common">Cryptococcus laurentii</name>
    <dbReference type="NCBI Taxonomy" id="5418"/>
    <lineage>
        <taxon>Eukaryota</taxon>
        <taxon>Fungi</taxon>
        <taxon>Dikarya</taxon>
        <taxon>Basidiomycota</taxon>
        <taxon>Agaricomycotina</taxon>
        <taxon>Tremellomycetes</taxon>
        <taxon>Tremellales</taxon>
        <taxon>Rhynchogastremaceae</taxon>
        <taxon>Papiliotrema</taxon>
    </lineage>
</organism>
<dbReference type="PANTHER" id="PTHR37994">
    <property type="entry name" value="ARAE_2_N DOMAIN-CONTAINING PROTEIN-RELATED"/>
    <property type="match status" value="1"/>
</dbReference>
<evidence type="ECO:0000313" key="10">
    <source>
        <dbReference type="EMBL" id="KAK1920838.1"/>
    </source>
</evidence>
<feature type="region of interest" description="Disordered" evidence="5">
    <location>
        <begin position="1"/>
        <end position="50"/>
    </location>
</feature>
<evidence type="ECO:0000259" key="8">
    <source>
        <dbReference type="Pfam" id="PF10337"/>
    </source>
</evidence>
<reference evidence="10" key="1">
    <citation type="submission" date="2023-02" db="EMBL/GenBank/DDBJ databases">
        <title>Identification and recombinant expression of a fungal hydrolase from Papiliotrema laurentii that hydrolyzes apple cutin and clears colloidal polyester polyurethane.</title>
        <authorList>
            <consortium name="DOE Joint Genome Institute"/>
            <person name="Roman V.A."/>
            <person name="Bojanowski C."/>
            <person name="Crable B.R."/>
            <person name="Wagner D.N."/>
            <person name="Hung C.S."/>
            <person name="Nadeau L.J."/>
            <person name="Schratz L."/>
            <person name="Haridas S."/>
            <person name="Pangilinan J."/>
            <person name="Lipzen A."/>
            <person name="Na H."/>
            <person name="Yan M."/>
            <person name="Ng V."/>
            <person name="Grigoriev I.V."/>
            <person name="Spatafora J.W."/>
            <person name="Barlow D."/>
            <person name="Biffinger J."/>
            <person name="Kelley-Loughnane N."/>
            <person name="Varaljay V.A."/>
            <person name="Crookes-Goodson W.J."/>
        </authorList>
    </citation>
    <scope>NUCLEOTIDE SEQUENCE</scope>
    <source>
        <strain evidence="10">5307AH</strain>
    </source>
</reference>
<feature type="region of interest" description="Disordered" evidence="5">
    <location>
        <begin position="669"/>
        <end position="699"/>
    </location>
</feature>
<feature type="transmembrane region" description="Helical" evidence="6">
    <location>
        <begin position="113"/>
        <end position="131"/>
    </location>
</feature>
<keyword evidence="3 6" id="KW-1133">Transmembrane helix</keyword>
<dbReference type="Pfam" id="PF13515">
    <property type="entry name" value="FUSC_2"/>
    <property type="match status" value="1"/>
</dbReference>
<feature type="compositionally biased region" description="Low complexity" evidence="5">
    <location>
        <begin position="26"/>
        <end position="47"/>
    </location>
</feature>
<evidence type="ECO:0000256" key="2">
    <source>
        <dbReference type="ARBA" id="ARBA00022692"/>
    </source>
</evidence>
<feature type="transmembrane region" description="Helical" evidence="6">
    <location>
        <begin position="262"/>
        <end position="284"/>
    </location>
</feature>
<dbReference type="AlphaFoldDB" id="A0AAD9CUW5"/>
<dbReference type="GO" id="GO:0016020">
    <property type="term" value="C:membrane"/>
    <property type="evidence" value="ECO:0007669"/>
    <property type="project" value="UniProtKB-SubCell"/>
</dbReference>
<evidence type="ECO:0000256" key="1">
    <source>
        <dbReference type="ARBA" id="ARBA00004141"/>
    </source>
</evidence>
<evidence type="ECO:0000259" key="7">
    <source>
        <dbReference type="Pfam" id="PF10334"/>
    </source>
</evidence>
<evidence type="ECO:0000259" key="9">
    <source>
        <dbReference type="Pfam" id="PF13515"/>
    </source>
</evidence>
<feature type="domain" description="Putative ER transporter 6TM N-terminal" evidence="8">
    <location>
        <begin position="78"/>
        <end position="565"/>
    </location>
</feature>
<feature type="transmembrane region" description="Helical" evidence="6">
    <location>
        <begin position="236"/>
        <end position="256"/>
    </location>
</feature>
<comment type="caution">
    <text evidence="10">The sequence shown here is derived from an EMBL/GenBank/DDBJ whole genome shotgun (WGS) entry which is preliminary data.</text>
</comment>
<keyword evidence="2 6" id="KW-0812">Transmembrane</keyword>
<feature type="transmembrane region" description="Helical" evidence="6">
    <location>
        <begin position="783"/>
        <end position="804"/>
    </location>
</feature>
<evidence type="ECO:0000256" key="4">
    <source>
        <dbReference type="ARBA" id="ARBA00023136"/>
    </source>
</evidence>
<sequence>MPPQRGRPPVIQIGSAPSATVSTPRPSSCGSTSQSLSPTSSPALPRSGSPSRIAAWQRGLHKLREVALAILAHRWFSWIRPKLKWPFLKPVLRCAIAAWAGLLVQLIHPSERVLGYAAFFVLVVAFMIPPFQPVIQNLEVLANLFFFNALAWAWLALGVFIADQVRSPVDPSRLAAAEAKWGYLQNDPVAYNMRLIFDATYVEANSAVVCAVFLSVGTGSFLWYKLRTQPSPATFPLVLSCILMDIGFTTAALYPYPRYTTGLLFFLPMAVQAGIAAICSIAVFPESVGHSFQGKLNNVLRPLGIALDSIEGLFEETVAADTTLTISGDNDRLAEWADKSKHIRNQLLQSLGGVPPLRAQQRYLKVDFSYGRLSSSDLRDLFDRIATVQTRSGGMAFFFDVIVTNAKHLHLDSSAFSVHHPSQSRPSSRPASIRESIDGQREEDQPESDGEESISRRFHFPVFKHRRSGSPHGMSSQKASHVSLLDYLRKSQQPVGIYESQRYMDVERAFNHDTEHILEQLSLLANAALPLVRQCRSGLSAAIAWLEHCNRGRHHGTAAKDADSMQNICSSLQHALAEFDTARLVAIKPYRHVFDPAHPPADDSDHRRLKHRGLFQVFVAHYHLMEFSEALLRLLHMLADFDTARPHRKFWYPRVWALVTHMRSSHTEMHLTDGDDEQEDDGDFARHDEDDDELGEANKRNPEYVPFENPILNILSRLASLPNVLRSRGFSFAVKAGVLTALTTLPQFIASSAAFYYYNRGIWCAIMAQLTLAMYSGDTTAAWLGRCVASFWGAVFGMAVWYIGSGDGRGNPYGLAAACAVAFPIAMFFRIHFPGAVLTAVMTPVTFGIIIGYSYLNATVVQLTSATWGFDVAWRRFVCVLIGITAAFIFSYLPPVYSAKRAIRHSYAATISASGTILCDIITHANHHHYHLAEDIYSRQKLLSWRSKLNKLGARHANAKYEYSLRGRWPEERYKALQETLQDLLSLLAQLNHVLAQLERPWRKALLERTRLCDPIFLGDVLAVVAMCSTSLRSGHPLPQITPSPLVARFRMGKTKGLEIPQDPSDHSGDIPSLVTVDVLESDHYMRYALGATTTFSILSRLDRIVVICKTLLGENYHVGGLHLESQQV</sequence>
<feature type="domain" description="DUF2421" evidence="7">
    <location>
        <begin position="894"/>
        <end position="1117"/>
    </location>
</feature>
<accession>A0AAD9CUW5</accession>
<dbReference type="PANTHER" id="PTHR37994:SF1">
    <property type="entry name" value="ER TRANSPORTER 6TM N-TERMINAL DOMAIN-CONTAINING PROTEIN"/>
    <property type="match status" value="1"/>
</dbReference>
<name>A0AAD9CUW5_PAPLA</name>
<dbReference type="InterPro" id="IPR018823">
    <property type="entry name" value="ArAE_2_N"/>
</dbReference>
<comment type="subcellular location">
    <subcellularLocation>
        <location evidence="1">Membrane</location>
        <topology evidence="1">Multi-pass membrane protein</topology>
    </subcellularLocation>
</comment>
<dbReference type="InterPro" id="IPR018820">
    <property type="entry name" value="BRE4-related_DUF2421"/>
</dbReference>
<evidence type="ECO:0008006" key="12">
    <source>
        <dbReference type="Google" id="ProtNLM"/>
    </source>
</evidence>
<dbReference type="InterPro" id="IPR049453">
    <property type="entry name" value="Memb_transporter_dom"/>
</dbReference>
<feature type="transmembrane region" description="Helical" evidence="6">
    <location>
        <begin position="873"/>
        <end position="893"/>
    </location>
</feature>
<evidence type="ECO:0000313" key="11">
    <source>
        <dbReference type="Proteomes" id="UP001182556"/>
    </source>
</evidence>
<feature type="transmembrane region" description="Helical" evidence="6">
    <location>
        <begin position="836"/>
        <end position="853"/>
    </location>
</feature>
<evidence type="ECO:0000256" key="3">
    <source>
        <dbReference type="ARBA" id="ARBA00022989"/>
    </source>
</evidence>
<dbReference type="EMBL" id="JAODAN010000012">
    <property type="protein sequence ID" value="KAK1920838.1"/>
    <property type="molecule type" value="Genomic_DNA"/>
</dbReference>
<protein>
    <recommendedName>
        <fullName evidence="12">ER transporter 6TM N-terminal domain-containing protein</fullName>
    </recommendedName>
</protein>
<keyword evidence="11" id="KW-1185">Reference proteome</keyword>
<gene>
    <name evidence="10" type="ORF">DB88DRAFT_501210</name>
</gene>
<evidence type="ECO:0000256" key="5">
    <source>
        <dbReference type="SAM" id="MobiDB-lite"/>
    </source>
</evidence>
<keyword evidence="4 6" id="KW-0472">Membrane</keyword>
<feature type="transmembrane region" description="Helical" evidence="6">
    <location>
        <begin position="730"/>
        <end position="749"/>
    </location>
</feature>
<feature type="region of interest" description="Disordered" evidence="5">
    <location>
        <begin position="417"/>
        <end position="453"/>
    </location>
</feature>
<evidence type="ECO:0000256" key="6">
    <source>
        <dbReference type="SAM" id="Phobius"/>
    </source>
</evidence>
<feature type="transmembrane region" description="Helical" evidence="6">
    <location>
        <begin position="810"/>
        <end position="829"/>
    </location>
</feature>
<feature type="compositionally biased region" description="Low complexity" evidence="5">
    <location>
        <begin position="421"/>
        <end position="434"/>
    </location>
</feature>
<dbReference type="Pfam" id="PF10334">
    <property type="entry name" value="BRE4"/>
    <property type="match status" value="1"/>
</dbReference>
<dbReference type="Pfam" id="PF10337">
    <property type="entry name" value="ArAE_2_N"/>
    <property type="match status" value="1"/>
</dbReference>
<feature type="domain" description="Integral membrane bound transporter" evidence="9">
    <location>
        <begin position="756"/>
        <end position="890"/>
    </location>
</feature>
<feature type="compositionally biased region" description="Polar residues" evidence="5">
    <location>
        <begin position="15"/>
        <end position="25"/>
    </location>
</feature>
<feature type="transmembrane region" description="Helical" evidence="6">
    <location>
        <begin position="204"/>
        <end position="224"/>
    </location>
</feature>
<feature type="transmembrane region" description="Helical" evidence="6">
    <location>
        <begin position="140"/>
        <end position="162"/>
    </location>
</feature>
<proteinExistence type="predicted"/>